<accession>A0A377YJT3</accession>
<evidence type="ECO:0000313" key="3">
    <source>
        <dbReference type="EMBL" id="VGD34925.1"/>
    </source>
</evidence>
<dbReference type="EMBL" id="UGLU01000001">
    <property type="protein sequence ID" value="STU51226.1"/>
    <property type="molecule type" value="Genomic_DNA"/>
</dbReference>
<evidence type="ECO:0000313" key="2">
    <source>
        <dbReference type="EMBL" id="STU84810.1"/>
    </source>
</evidence>
<dbReference type="AlphaFoldDB" id="A0A377YJT3"/>
<reference evidence="4 5" key="1">
    <citation type="submission" date="2018-06" db="EMBL/GenBank/DDBJ databases">
        <authorList>
            <consortium name="Pathogen Informatics"/>
            <person name="Doyle S."/>
        </authorList>
    </citation>
    <scope>NUCLEOTIDE SEQUENCE [LARGE SCALE GENOMIC DNA]</scope>
    <source>
        <strain evidence="1 4">NCTC5051</strain>
        <strain evidence="2 5">NCTC5053</strain>
    </source>
</reference>
<evidence type="ECO:0000313" key="6">
    <source>
        <dbReference type="Proteomes" id="UP000294876"/>
    </source>
</evidence>
<dbReference type="InterPro" id="IPR022544">
    <property type="entry name" value="Phage_P22_Orf80"/>
</dbReference>
<protein>
    <submittedName>
        <fullName evidence="3">Protein of uncharacterized function (DUF2560)</fullName>
    </submittedName>
</protein>
<organism evidence="3 6">
    <name type="scientific">Klebsiella pneumoniae</name>
    <dbReference type="NCBI Taxonomy" id="573"/>
    <lineage>
        <taxon>Bacteria</taxon>
        <taxon>Pseudomonadati</taxon>
        <taxon>Pseudomonadota</taxon>
        <taxon>Gammaproteobacteria</taxon>
        <taxon>Enterobacterales</taxon>
        <taxon>Enterobacteriaceae</taxon>
        <taxon>Klebsiella/Raoultella group</taxon>
        <taxon>Klebsiella</taxon>
        <taxon>Klebsiella pneumoniae complex</taxon>
    </lineage>
</organism>
<reference evidence="3 6" key="2">
    <citation type="submission" date="2019-03" db="EMBL/GenBank/DDBJ databases">
        <authorList>
            <consortium name="Pathogen Informatics"/>
        </authorList>
    </citation>
    <scope>NUCLEOTIDE SEQUENCE [LARGE SCALE GENOMIC DNA]</scope>
    <source>
        <strain evidence="3 6">5012STDY7312589</strain>
    </source>
</reference>
<dbReference type="Proteomes" id="UP000254387">
    <property type="component" value="Unassembled WGS sequence"/>
</dbReference>
<dbReference type="RefSeq" id="WP_017880217.1">
    <property type="nucleotide sequence ID" value="NZ_BAACAM010000009.1"/>
</dbReference>
<evidence type="ECO:0000313" key="1">
    <source>
        <dbReference type="EMBL" id="STU51226.1"/>
    </source>
</evidence>
<dbReference type="EMBL" id="UGMN01000004">
    <property type="protein sequence ID" value="STU84810.1"/>
    <property type="molecule type" value="Genomic_DNA"/>
</dbReference>
<dbReference type="Proteomes" id="UP000294876">
    <property type="component" value="Unassembled WGS sequence"/>
</dbReference>
<dbReference type="Proteomes" id="UP000254141">
    <property type="component" value="Unassembled WGS sequence"/>
</dbReference>
<name>A0A377YJT3_KLEPN</name>
<dbReference type="Pfam" id="PF10834">
    <property type="entry name" value="DUF2560"/>
    <property type="match status" value="1"/>
</dbReference>
<proteinExistence type="predicted"/>
<evidence type="ECO:0000313" key="4">
    <source>
        <dbReference type="Proteomes" id="UP000254141"/>
    </source>
</evidence>
<dbReference type="EMBL" id="CAAGWG010000021">
    <property type="protein sequence ID" value="VGD34925.1"/>
    <property type="molecule type" value="Genomic_DNA"/>
</dbReference>
<sequence length="81" mass="9117">MAEITSAQQIRMNLLAMLGYDTAAAKEAIQFVQDDDLKYQMFVQQYNRVTSENTYVAKAMKAIQESTEALTLFDTIAEQAS</sequence>
<evidence type="ECO:0000313" key="5">
    <source>
        <dbReference type="Proteomes" id="UP000254387"/>
    </source>
</evidence>
<gene>
    <name evidence="1" type="ORF">NCTC5051_02819</name>
    <name evidence="2" type="ORF">NCTC5053_00684</name>
    <name evidence="3" type="ORF">SAMEA104567804_04480</name>
</gene>